<dbReference type="SMART" id="SM00155">
    <property type="entry name" value="PLDc"/>
    <property type="match status" value="2"/>
</dbReference>
<dbReference type="InterPro" id="IPR025202">
    <property type="entry name" value="PLD-like_dom"/>
</dbReference>
<dbReference type="AlphaFoldDB" id="A0A7V7KIE4"/>
<gene>
    <name evidence="2" type="ORF">F0A17_09840</name>
</gene>
<protein>
    <submittedName>
        <fullName evidence="2">Phospholipase D family protein</fullName>
    </submittedName>
</protein>
<evidence type="ECO:0000313" key="2">
    <source>
        <dbReference type="EMBL" id="KAA0013311.1"/>
    </source>
</evidence>
<name>A0A7V7KIE4_9GAMM</name>
<dbReference type="Proteomes" id="UP000486760">
    <property type="component" value="Unassembled WGS sequence"/>
</dbReference>
<dbReference type="GO" id="GO:0030572">
    <property type="term" value="F:phosphatidyltransferase activity"/>
    <property type="evidence" value="ECO:0007669"/>
    <property type="project" value="UniProtKB-ARBA"/>
</dbReference>
<dbReference type="InterPro" id="IPR001736">
    <property type="entry name" value="PLipase_D/transphosphatidylase"/>
</dbReference>
<dbReference type="GO" id="GO:0032049">
    <property type="term" value="P:cardiolipin biosynthetic process"/>
    <property type="evidence" value="ECO:0007669"/>
    <property type="project" value="UniProtKB-ARBA"/>
</dbReference>
<proteinExistence type="predicted"/>
<dbReference type="Pfam" id="PF13091">
    <property type="entry name" value="PLDc_2"/>
    <property type="match status" value="2"/>
</dbReference>
<dbReference type="EMBL" id="VTPY01000003">
    <property type="protein sequence ID" value="KAA0013311.1"/>
    <property type="molecule type" value="Genomic_DNA"/>
</dbReference>
<keyword evidence="3" id="KW-1185">Reference proteome</keyword>
<feature type="domain" description="PLD phosphodiesterase" evidence="1">
    <location>
        <begin position="390"/>
        <end position="417"/>
    </location>
</feature>
<accession>A0A7V7KIE4</accession>
<organism evidence="2 3">
    <name type="scientific">Billgrantia pellis</name>
    <dbReference type="NCBI Taxonomy" id="2606936"/>
    <lineage>
        <taxon>Bacteria</taxon>
        <taxon>Pseudomonadati</taxon>
        <taxon>Pseudomonadota</taxon>
        <taxon>Gammaproteobacteria</taxon>
        <taxon>Oceanospirillales</taxon>
        <taxon>Halomonadaceae</taxon>
        <taxon>Billgrantia</taxon>
    </lineage>
</organism>
<dbReference type="CDD" id="cd09113">
    <property type="entry name" value="PLDc_ymdC_like_2"/>
    <property type="match status" value="1"/>
</dbReference>
<evidence type="ECO:0000313" key="3">
    <source>
        <dbReference type="Proteomes" id="UP000486760"/>
    </source>
</evidence>
<feature type="domain" description="PLD phosphodiesterase" evidence="1">
    <location>
        <begin position="152"/>
        <end position="179"/>
    </location>
</feature>
<dbReference type="CDD" id="cd09111">
    <property type="entry name" value="PLDc_ymdC_like_1"/>
    <property type="match status" value="1"/>
</dbReference>
<comment type="caution">
    <text evidence="2">The sequence shown here is derived from an EMBL/GenBank/DDBJ whole genome shotgun (WGS) entry which is preliminary data.</text>
</comment>
<dbReference type="PANTHER" id="PTHR21248">
    <property type="entry name" value="CARDIOLIPIN SYNTHASE"/>
    <property type="match status" value="1"/>
</dbReference>
<dbReference type="PANTHER" id="PTHR21248:SF12">
    <property type="entry name" value="CARDIOLIPIN SYNTHASE C"/>
    <property type="match status" value="1"/>
</dbReference>
<reference evidence="2 3" key="1">
    <citation type="submission" date="2019-08" db="EMBL/GenBank/DDBJ databases">
        <title>Bioinformatics analysis of the strain L3 and L5.</title>
        <authorList>
            <person name="Li X."/>
        </authorList>
    </citation>
    <scope>NUCLEOTIDE SEQUENCE [LARGE SCALE GENOMIC DNA]</scope>
    <source>
        <strain evidence="2 3">L5</strain>
    </source>
</reference>
<dbReference type="SUPFAM" id="SSF56024">
    <property type="entry name" value="Phospholipase D/nuclease"/>
    <property type="match status" value="2"/>
</dbReference>
<sequence length="499" mass="55078">MSGCAGAPVPREHGAPLPPAEVETTWLGQWAALSAAPHAAQSGFALLTSGQDAFSLRMLLSEQADRRLDIQTYLMGDGLTTRMLLLRLLEAAERGVTIRLLIDDLATVGQGERLAALSSHPNIEVRVYNALAIGRSSLTARVLASLPVATRQQRRMHNKLWITDGALAIVGGRNLGDEYYSASERNLTDLDLVTVGPVVPQLSMSFYLYWNHGLAQPIERYHRVRGEAWRELRASLSDWFLEHADSPYFTHLRQRYADADQGPLIGRLHWGEGVALWDPPGKPAWRGRPPLRRTMAGELMAAVGRPIERLAVISAYFVPGKVGTRLIRELAESGVDVEVFTNSLEASDVPFAHGAYQPYRGTLLESGVALYEMRPDQELGQTNGRGVGSSTSALHIKALAIDDDRLFVGSANADPRSVWWNTEVGVLARSEGLAAELDALIELGKRPTLSYRVEREPDGRLAWVTERGGENLRLSREPGDLWRHLGAWLTRLMGLEPWL</sequence>
<dbReference type="PROSITE" id="PS50035">
    <property type="entry name" value="PLD"/>
    <property type="match status" value="2"/>
</dbReference>
<dbReference type="Gene3D" id="3.30.870.10">
    <property type="entry name" value="Endonuclease Chain A"/>
    <property type="match status" value="2"/>
</dbReference>
<evidence type="ECO:0000259" key="1">
    <source>
        <dbReference type="PROSITE" id="PS50035"/>
    </source>
</evidence>